<evidence type="ECO:0000256" key="1">
    <source>
        <dbReference type="ARBA" id="ARBA00004459"/>
    </source>
</evidence>
<reference evidence="9 10" key="1">
    <citation type="submission" date="2019-05" db="EMBL/GenBank/DDBJ databases">
        <title>Burkholderia sp. DHOD12, isolated from subtropical forest soil.</title>
        <authorList>
            <person name="Gao Z.-H."/>
            <person name="Qiu L.-H."/>
        </authorList>
    </citation>
    <scope>NUCLEOTIDE SEQUENCE [LARGE SCALE GENOMIC DNA]</scope>
    <source>
        <strain evidence="9 10">DHOD12</strain>
    </source>
</reference>
<name>A0A4P8IS82_9BURK</name>
<protein>
    <recommendedName>
        <fullName evidence="11">Lipoprotein</fullName>
    </recommendedName>
</protein>
<feature type="region of interest" description="Disordered" evidence="7">
    <location>
        <begin position="22"/>
        <end position="108"/>
    </location>
</feature>
<feature type="compositionally biased region" description="Low complexity" evidence="7">
    <location>
        <begin position="64"/>
        <end position="108"/>
    </location>
</feature>
<evidence type="ECO:0000313" key="10">
    <source>
        <dbReference type="Proteomes" id="UP000298656"/>
    </source>
</evidence>
<dbReference type="InterPro" id="IPR032831">
    <property type="entry name" value="LptM_cons"/>
</dbReference>
<keyword evidence="4" id="KW-0564">Palmitate</keyword>
<dbReference type="Pfam" id="PF13627">
    <property type="entry name" value="LptM_cons"/>
    <property type="match status" value="1"/>
</dbReference>
<keyword evidence="5" id="KW-0998">Cell outer membrane</keyword>
<accession>A0A4P8IS82</accession>
<evidence type="ECO:0000256" key="2">
    <source>
        <dbReference type="ARBA" id="ARBA00022729"/>
    </source>
</evidence>
<evidence type="ECO:0000256" key="3">
    <source>
        <dbReference type="ARBA" id="ARBA00023136"/>
    </source>
</evidence>
<evidence type="ECO:0000313" key="9">
    <source>
        <dbReference type="EMBL" id="QCP51236.1"/>
    </source>
</evidence>
<dbReference type="OrthoDB" id="9035120at2"/>
<keyword evidence="3" id="KW-0472">Membrane</keyword>
<dbReference type="NCBIfam" id="NF047847">
    <property type="entry name" value="SS_mature_LptM"/>
    <property type="match status" value="1"/>
</dbReference>
<feature type="chain" id="PRO_5020670265" description="Lipoprotein" evidence="8">
    <location>
        <begin position="23"/>
        <end position="108"/>
    </location>
</feature>
<keyword evidence="6" id="KW-0449">Lipoprotein</keyword>
<keyword evidence="10" id="KW-1185">Reference proteome</keyword>
<organism evidence="9 10">
    <name type="scientific">Trinickia violacea</name>
    <dbReference type="NCBI Taxonomy" id="2571746"/>
    <lineage>
        <taxon>Bacteria</taxon>
        <taxon>Pseudomonadati</taxon>
        <taxon>Pseudomonadota</taxon>
        <taxon>Betaproteobacteria</taxon>
        <taxon>Burkholderiales</taxon>
        <taxon>Burkholderiaceae</taxon>
        <taxon>Trinickia</taxon>
    </lineage>
</organism>
<dbReference type="EMBL" id="CP040077">
    <property type="protein sequence ID" value="QCP51236.1"/>
    <property type="molecule type" value="Genomic_DNA"/>
</dbReference>
<keyword evidence="2 8" id="KW-0732">Signal</keyword>
<dbReference type="KEGG" id="tvl:FAZ95_20000"/>
<dbReference type="RefSeq" id="WP_137334041.1">
    <property type="nucleotide sequence ID" value="NZ_CP040077.1"/>
</dbReference>
<gene>
    <name evidence="9" type="ORF">FAZ95_20000</name>
</gene>
<dbReference type="PROSITE" id="PS51257">
    <property type="entry name" value="PROKAR_LIPOPROTEIN"/>
    <property type="match status" value="1"/>
</dbReference>
<evidence type="ECO:0000256" key="5">
    <source>
        <dbReference type="ARBA" id="ARBA00023237"/>
    </source>
</evidence>
<proteinExistence type="predicted"/>
<dbReference type="Proteomes" id="UP000298656">
    <property type="component" value="Chromosome 1"/>
</dbReference>
<evidence type="ECO:0000256" key="6">
    <source>
        <dbReference type="ARBA" id="ARBA00023288"/>
    </source>
</evidence>
<sequence>MRVVLRMSAIVAALALTTAALGGCGQRGPLYMPTVPPLPKKPTDQMEPPPSDVKPDAETGAIPASGATGAASDTSSTPLSLSPDSRLGTTTSTAKPASSPASGSSQDQ</sequence>
<evidence type="ECO:0000256" key="8">
    <source>
        <dbReference type="SAM" id="SignalP"/>
    </source>
</evidence>
<dbReference type="AlphaFoldDB" id="A0A4P8IS82"/>
<evidence type="ECO:0000256" key="7">
    <source>
        <dbReference type="SAM" id="MobiDB-lite"/>
    </source>
</evidence>
<feature type="signal peptide" evidence="8">
    <location>
        <begin position="1"/>
        <end position="22"/>
    </location>
</feature>
<dbReference type="GO" id="GO:0009279">
    <property type="term" value="C:cell outer membrane"/>
    <property type="evidence" value="ECO:0007669"/>
    <property type="project" value="UniProtKB-SubCell"/>
</dbReference>
<comment type="subcellular location">
    <subcellularLocation>
        <location evidence="1">Cell outer membrane</location>
        <topology evidence="1">Lipid-anchor</topology>
    </subcellularLocation>
</comment>
<evidence type="ECO:0000256" key="4">
    <source>
        <dbReference type="ARBA" id="ARBA00023139"/>
    </source>
</evidence>
<evidence type="ECO:0008006" key="11">
    <source>
        <dbReference type="Google" id="ProtNLM"/>
    </source>
</evidence>